<reference evidence="1" key="1">
    <citation type="journal article" date="2014" name="Front. Microbiol.">
        <title>High frequency of phylogenetically diverse reductive dehalogenase-homologous genes in deep subseafloor sedimentary metagenomes.</title>
        <authorList>
            <person name="Kawai M."/>
            <person name="Futagami T."/>
            <person name="Toyoda A."/>
            <person name="Takaki Y."/>
            <person name="Nishi S."/>
            <person name="Hori S."/>
            <person name="Arai W."/>
            <person name="Tsubouchi T."/>
            <person name="Morono Y."/>
            <person name="Uchiyama I."/>
            <person name="Ito T."/>
            <person name="Fujiyama A."/>
            <person name="Inagaki F."/>
            <person name="Takami H."/>
        </authorList>
    </citation>
    <scope>NUCLEOTIDE SEQUENCE</scope>
    <source>
        <strain evidence="1">Expedition CK06-06</strain>
    </source>
</reference>
<dbReference type="AlphaFoldDB" id="X0WPR8"/>
<dbReference type="EMBL" id="BARS01046787">
    <property type="protein sequence ID" value="GAG32949.1"/>
    <property type="molecule type" value="Genomic_DNA"/>
</dbReference>
<comment type="caution">
    <text evidence="1">The sequence shown here is derived from an EMBL/GenBank/DDBJ whole genome shotgun (WGS) entry which is preliminary data.</text>
</comment>
<name>X0WPR8_9ZZZZ</name>
<organism evidence="1">
    <name type="scientific">marine sediment metagenome</name>
    <dbReference type="NCBI Taxonomy" id="412755"/>
    <lineage>
        <taxon>unclassified sequences</taxon>
        <taxon>metagenomes</taxon>
        <taxon>ecological metagenomes</taxon>
    </lineage>
</organism>
<accession>X0WPR8</accession>
<evidence type="ECO:0000313" key="1">
    <source>
        <dbReference type="EMBL" id="GAG32949.1"/>
    </source>
</evidence>
<feature type="non-terminal residue" evidence="1">
    <location>
        <position position="1"/>
    </location>
</feature>
<gene>
    <name evidence="1" type="ORF">S01H1_70364</name>
</gene>
<protein>
    <submittedName>
        <fullName evidence="1">Uncharacterized protein</fullName>
    </submittedName>
</protein>
<proteinExistence type="predicted"/>
<sequence length="49" mass="5693">DLSYDKEFGIYLKAGKTTYQSIKDTIDDASGKRRKKEFKNDVPTWKGYS</sequence>